<dbReference type="PROSITE" id="PS01186">
    <property type="entry name" value="EGF_2"/>
    <property type="match status" value="1"/>
</dbReference>
<gene>
    <name evidence="12" type="ORF">GOODEAATRI_020599</name>
</gene>
<dbReference type="InterPro" id="IPR013320">
    <property type="entry name" value="ConA-like_dom_sf"/>
</dbReference>
<dbReference type="EMBL" id="JAHRIO010071899">
    <property type="protein sequence ID" value="MEQ2182270.1"/>
    <property type="molecule type" value="Genomic_DNA"/>
</dbReference>
<comment type="caution">
    <text evidence="7">Lacks conserved residue(s) required for the propagation of feature annotation.</text>
</comment>
<feature type="compositionally biased region" description="Acidic residues" evidence="9">
    <location>
        <begin position="355"/>
        <end position="367"/>
    </location>
</feature>
<dbReference type="PANTHER" id="PTHR10199:SF78">
    <property type="entry name" value="THROMBOSPONDIN-1"/>
    <property type="match status" value="1"/>
</dbReference>
<dbReference type="PROSITE" id="PS51236">
    <property type="entry name" value="TSP_CTER"/>
    <property type="match status" value="1"/>
</dbReference>
<evidence type="ECO:0000256" key="8">
    <source>
        <dbReference type="PROSITE-ProRule" id="PRU00634"/>
    </source>
</evidence>
<keyword evidence="3" id="KW-0677">Repeat</keyword>
<feature type="domain" description="TSP C-terminal" evidence="11">
    <location>
        <begin position="485"/>
        <end position="637"/>
    </location>
</feature>
<dbReference type="InterPro" id="IPR000742">
    <property type="entry name" value="EGF"/>
</dbReference>
<feature type="compositionally biased region" description="Basic and acidic residues" evidence="9">
    <location>
        <begin position="368"/>
        <end position="385"/>
    </location>
</feature>
<dbReference type="InterPro" id="IPR028974">
    <property type="entry name" value="TSP_type-3_rpt"/>
</dbReference>
<evidence type="ECO:0000256" key="5">
    <source>
        <dbReference type="ARBA" id="ARBA00023157"/>
    </source>
</evidence>
<comment type="caution">
    <text evidence="12">The sequence shown here is derived from an EMBL/GenBank/DDBJ whole genome shotgun (WGS) entry which is preliminary data.</text>
</comment>
<evidence type="ECO:0000259" key="11">
    <source>
        <dbReference type="PROSITE" id="PS51236"/>
    </source>
</evidence>
<feature type="domain" description="EGF-like" evidence="10">
    <location>
        <begin position="266"/>
        <end position="310"/>
    </location>
</feature>
<evidence type="ECO:0000256" key="4">
    <source>
        <dbReference type="ARBA" id="ARBA00022837"/>
    </source>
</evidence>
<reference evidence="12 13" key="1">
    <citation type="submission" date="2021-06" db="EMBL/GenBank/DDBJ databases">
        <authorList>
            <person name="Palmer J.M."/>
        </authorList>
    </citation>
    <scope>NUCLEOTIDE SEQUENCE [LARGE SCALE GENOMIC DNA]</scope>
    <source>
        <strain evidence="12 13">GA_2019</strain>
        <tissue evidence="12">Muscle</tissue>
    </source>
</reference>
<proteinExistence type="predicted"/>
<dbReference type="InterPro" id="IPR048287">
    <property type="entry name" value="TSPN-like_N"/>
</dbReference>
<dbReference type="InterPro" id="IPR003367">
    <property type="entry name" value="Thrombospondin_3-like_rpt"/>
</dbReference>
<evidence type="ECO:0000256" key="7">
    <source>
        <dbReference type="PROSITE-ProRule" id="PRU00076"/>
    </source>
</evidence>
<evidence type="ECO:0008006" key="14">
    <source>
        <dbReference type="Google" id="ProtNLM"/>
    </source>
</evidence>
<evidence type="ECO:0000256" key="6">
    <source>
        <dbReference type="ARBA" id="ARBA00023180"/>
    </source>
</evidence>
<dbReference type="PANTHER" id="PTHR10199">
    <property type="entry name" value="THROMBOSPONDIN"/>
    <property type="match status" value="1"/>
</dbReference>
<keyword evidence="2" id="KW-0732">Signal</keyword>
<dbReference type="InterPro" id="IPR008859">
    <property type="entry name" value="Thrombospondin_C"/>
</dbReference>
<dbReference type="Pfam" id="PF02412">
    <property type="entry name" value="TSP_3"/>
    <property type="match status" value="4"/>
</dbReference>
<evidence type="ECO:0000256" key="3">
    <source>
        <dbReference type="ARBA" id="ARBA00022737"/>
    </source>
</evidence>
<feature type="repeat" description="TSP type-3" evidence="8">
    <location>
        <begin position="446"/>
        <end position="481"/>
    </location>
</feature>
<dbReference type="Pfam" id="PF12947">
    <property type="entry name" value="EGF_3"/>
    <property type="match status" value="1"/>
</dbReference>
<name>A0ABV0PFM4_9TELE</name>
<keyword evidence="1 7" id="KW-0245">EGF-like domain</keyword>
<organism evidence="12 13">
    <name type="scientific">Goodea atripinnis</name>
    <dbReference type="NCBI Taxonomy" id="208336"/>
    <lineage>
        <taxon>Eukaryota</taxon>
        <taxon>Metazoa</taxon>
        <taxon>Chordata</taxon>
        <taxon>Craniata</taxon>
        <taxon>Vertebrata</taxon>
        <taxon>Euteleostomi</taxon>
        <taxon>Actinopterygii</taxon>
        <taxon>Neopterygii</taxon>
        <taxon>Teleostei</taxon>
        <taxon>Neoteleostei</taxon>
        <taxon>Acanthomorphata</taxon>
        <taxon>Ovalentaria</taxon>
        <taxon>Atherinomorphae</taxon>
        <taxon>Cyprinodontiformes</taxon>
        <taxon>Goodeidae</taxon>
        <taxon>Goodea</taxon>
    </lineage>
</organism>
<dbReference type="InterPro" id="IPR017897">
    <property type="entry name" value="Thrombospondin_3_rpt"/>
</dbReference>
<evidence type="ECO:0000256" key="2">
    <source>
        <dbReference type="ARBA" id="ARBA00022729"/>
    </source>
</evidence>
<dbReference type="PROSITE" id="PS50026">
    <property type="entry name" value="EGF_3"/>
    <property type="match status" value="1"/>
</dbReference>
<evidence type="ECO:0000313" key="13">
    <source>
        <dbReference type="Proteomes" id="UP001476798"/>
    </source>
</evidence>
<dbReference type="Gene3D" id="2.60.120.200">
    <property type="match status" value="2"/>
</dbReference>
<feature type="non-terminal residue" evidence="12">
    <location>
        <position position="1"/>
    </location>
</feature>
<sequence length="637" mass="70965">APTCCVSSQSEAHHLFLDRRPPLRFFSTNHPSVQASLCSPSRDDNSVYDLFELARVSKRHNGVTLVKGADPYSPAYKVLNADLIPPVPDASFRDLLDSIQAERGFLLLLNLKQFKKTRGSLLTVEKTDGSGPLFEIISNGKANTLDLVYSTERQLQVVSIEDAGLANGHWKNLTLFVQEDRAQLFVGCEEINVSELDIPIQTLLSREVADRARLRIGKGAAKDKFMQRGRSCDRINSKCEGTSVQTRDCYPQECDKRCKPQSVCTPRNPCKDSSHNCHKNANCIYLGVYSESMFRCECKPGYAGNGRICGEDSDLDGWPNTDLPCVENATYHCKKDNCPNLPNSGQEDHDKDGLGDECDHDDDNDGIPDDRTDSDSDRIGDKCDNNQDIDEDGHQNNLDNCPYIPNANQADHDKDGKGDACDHDDDNDGIPDDKDNCRLAFNPDQLDSDGDGRGDVCKDDFDQDNVLDIHDVCPENFAISETDFRRFQMVPLDPKGTSQIDPNWVVRHQGKELVQTVNCDPGIAVGYDEFNAVDFSGTFFVNTDRDDDYAGFVFGYQSSSRFYTVMWKQITQTYWSHTPTRAQGYSGLSIKVVNSTTGPGEHLRNALWHTGDTPGQVRAYSMTQVSRQDAMSVAILI</sequence>
<protein>
    <recommendedName>
        <fullName evidence="14">Thrombospondin 1</fullName>
    </recommendedName>
</protein>
<dbReference type="Pfam" id="PF05735">
    <property type="entry name" value="TSP_C"/>
    <property type="match status" value="1"/>
</dbReference>
<feature type="region of interest" description="Disordered" evidence="9">
    <location>
        <begin position="344"/>
        <end position="455"/>
    </location>
</feature>
<dbReference type="InterPro" id="IPR024731">
    <property type="entry name" value="NELL2-like_EGF"/>
</dbReference>
<evidence type="ECO:0000256" key="1">
    <source>
        <dbReference type="ARBA" id="ARBA00022536"/>
    </source>
</evidence>
<feature type="compositionally biased region" description="Basic and acidic residues" evidence="9">
    <location>
        <begin position="410"/>
        <end position="421"/>
    </location>
</feature>
<dbReference type="SUPFAM" id="SSF103647">
    <property type="entry name" value="TSP type-3 repeat"/>
    <property type="match status" value="2"/>
</dbReference>
<keyword evidence="5" id="KW-1015">Disulfide bond</keyword>
<dbReference type="PROSITE" id="PS51234">
    <property type="entry name" value="TSP3"/>
    <property type="match status" value="2"/>
</dbReference>
<evidence type="ECO:0000256" key="9">
    <source>
        <dbReference type="SAM" id="MobiDB-lite"/>
    </source>
</evidence>
<evidence type="ECO:0000259" key="10">
    <source>
        <dbReference type="PROSITE" id="PS50026"/>
    </source>
</evidence>
<keyword evidence="4 8" id="KW-0106">Calcium</keyword>
<accession>A0ABV0PFM4</accession>
<dbReference type="SMART" id="SM00181">
    <property type="entry name" value="EGF"/>
    <property type="match status" value="1"/>
</dbReference>
<dbReference type="SUPFAM" id="SSF49899">
    <property type="entry name" value="Concanavalin A-like lectins/glucanases"/>
    <property type="match status" value="2"/>
</dbReference>
<evidence type="ECO:0000313" key="12">
    <source>
        <dbReference type="EMBL" id="MEQ2182270.1"/>
    </source>
</evidence>
<dbReference type="SMART" id="SM00210">
    <property type="entry name" value="TSPN"/>
    <property type="match status" value="1"/>
</dbReference>
<dbReference type="Proteomes" id="UP001476798">
    <property type="component" value="Unassembled WGS sequence"/>
</dbReference>
<dbReference type="Gene3D" id="4.10.1080.10">
    <property type="entry name" value="TSP type-3 repeat"/>
    <property type="match status" value="1"/>
</dbReference>
<feature type="repeat" description="TSP type-3" evidence="8">
    <location>
        <begin position="410"/>
        <end position="445"/>
    </location>
</feature>
<keyword evidence="6" id="KW-0325">Glycoprotein</keyword>
<dbReference type="Gene3D" id="2.10.25.10">
    <property type="entry name" value="Laminin"/>
    <property type="match status" value="1"/>
</dbReference>
<keyword evidence="13" id="KW-1185">Reference proteome</keyword>